<keyword evidence="4" id="KW-0539">Nucleus</keyword>
<protein>
    <recommendedName>
        <fullName evidence="6">BHLH domain-containing protein</fullName>
    </recommendedName>
</protein>
<proteinExistence type="predicted"/>
<dbReference type="Gene3D" id="4.10.280.10">
    <property type="entry name" value="Helix-loop-helix DNA-binding domain"/>
    <property type="match status" value="1"/>
</dbReference>
<dbReference type="PROSITE" id="PS50888">
    <property type="entry name" value="BHLH"/>
    <property type="match status" value="1"/>
</dbReference>
<dbReference type="GO" id="GO:0000978">
    <property type="term" value="F:RNA polymerase II cis-regulatory region sequence-specific DNA binding"/>
    <property type="evidence" value="ECO:0007669"/>
    <property type="project" value="TreeGrafter"/>
</dbReference>
<comment type="subcellular location">
    <subcellularLocation>
        <location evidence="1">Nucleus</location>
    </subcellularLocation>
</comment>
<gene>
    <name evidence="7" type="primary">SSCI10750.1</name>
    <name evidence="8" type="ORF">SPSC_06256</name>
</gene>
<keyword evidence="2" id="KW-0805">Transcription regulation</keyword>
<feature type="compositionally biased region" description="Basic and acidic residues" evidence="5">
    <location>
        <begin position="191"/>
        <end position="201"/>
    </location>
</feature>
<evidence type="ECO:0000313" key="9">
    <source>
        <dbReference type="Proteomes" id="UP000242770"/>
    </source>
</evidence>
<dbReference type="InterPro" id="IPR036638">
    <property type="entry name" value="HLH_DNA-bd_sf"/>
</dbReference>
<evidence type="ECO:0000256" key="1">
    <source>
        <dbReference type="ARBA" id="ARBA00004123"/>
    </source>
</evidence>
<dbReference type="SUPFAM" id="SSF47459">
    <property type="entry name" value="HLH, helix-loop-helix DNA-binding domain"/>
    <property type="match status" value="1"/>
</dbReference>
<dbReference type="GO" id="GO:0000981">
    <property type="term" value="F:DNA-binding transcription factor activity, RNA polymerase II-specific"/>
    <property type="evidence" value="ECO:0007669"/>
    <property type="project" value="TreeGrafter"/>
</dbReference>
<dbReference type="InterPro" id="IPR051732">
    <property type="entry name" value="USF"/>
</dbReference>
<dbReference type="OrthoDB" id="690068at2759"/>
<dbReference type="STRING" id="49012.A0A0F7RUH5"/>
<feature type="region of interest" description="Disordered" evidence="5">
    <location>
        <begin position="282"/>
        <end position="303"/>
    </location>
</feature>
<dbReference type="GO" id="GO:0005634">
    <property type="term" value="C:nucleus"/>
    <property type="evidence" value="ECO:0007669"/>
    <property type="project" value="UniProtKB-SubCell"/>
</dbReference>
<organism evidence="7 9">
    <name type="scientific">Sporisorium scitamineum</name>
    <dbReference type="NCBI Taxonomy" id="49012"/>
    <lineage>
        <taxon>Eukaryota</taxon>
        <taxon>Fungi</taxon>
        <taxon>Dikarya</taxon>
        <taxon>Basidiomycota</taxon>
        <taxon>Ustilaginomycotina</taxon>
        <taxon>Ustilaginomycetes</taxon>
        <taxon>Ustilaginales</taxon>
        <taxon>Ustilaginaceae</taxon>
        <taxon>Sporisorium</taxon>
    </lineage>
</organism>
<evidence type="ECO:0000256" key="2">
    <source>
        <dbReference type="ARBA" id="ARBA00023015"/>
    </source>
</evidence>
<evidence type="ECO:0000256" key="4">
    <source>
        <dbReference type="ARBA" id="ARBA00023242"/>
    </source>
</evidence>
<reference evidence="9" key="1">
    <citation type="submission" date="2014-06" db="EMBL/GenBank/DDBJ databases">
        <authorList>
            <person name="Berkman P.J."/>
        </authorList>
    </citation>
    <scope>NUCLEOTIDE SEQUENCE [LARGE SCALE GENOMIC DNA]</scope>
</reference>
<evidence type="ECO:0000256" key="5">
    <source>
        <dbReference type="SAM" id="MobiDB-lite"/>
    </source>
</evidence>
<feature type="compositionally biased region" description="Low complexity" evidence="5">
    <location>
        <begin position="9"/>
        <end position="19"/>
    </location>
</feature>
<dbReference type="PANTHER" id="PTHR46117">
    <property type="entry name" value="FI24210P1"/>
    <property type="match status" value="1"/>
</dbReference>
<dbReference type="InterPro" id="IPR011598">
    <property type="entry name" value="bHLH_dom"/>
</dbReference>
<reference evidence="7" key="3">
    <citation type="submission" date="2014-06" db="EMBL/GenBank/DDBJ databases">
        <authorList>
            <person name="Berkman J.Paul."/>
        </authorList>
    </citation>
    <scope>NUCLEOTIDE SEQUENCE [LARGE SCALE GENOMIC DNA]</scope>
</reference>
<dbReference type="PANTHER" id="PTHR46117:SF3">
    <property type="entry name" value="FI24210P1"/>
    <property type="match status" value="1"/>
</dbReference>
<dbReference type="SMART" id="SM00353">
    <property type="entry name" value="HLH"/>
    <property type="match status" value="1"/>
</dbReference>
<sequence>MVSPKRKTAAGSSSQSTATEHVDGGEQLLNKDGTRRKSRVLRRKTDHSIIERRRREKINEKLVALQNIVPACRKECQDFFERKFATPLRPTDDNEASRGAATKRDAKRKRDEERLGKAKSEMSEKIRTNMVLEKLCIISHTLDFVVKLQEENKALRALCDCQAGRRASINSDVELDEHYRSVHSYDSAEETSPRDHIDEKPSLSPPVLSDPDGIVGDEKERPAKRRLHWGSDDVREASIRHDVCRHKHCELSHTEPCRRDSRSSFTEQDIVCDHAVNECKRSTLSPPQEASRPLPPCDSATASDASSCSSFCRTRHSCCRNEELESSEVSSEASDDLTSPPPPPATCQTKWPATAASSHVAYHGRGQRLPPIVNLGLPKHDAPALASLRQDTFASLYRRELPRASDMNASRPFRPLSLYTSHAQASALLGTKP</sequence>
<evidence type="ECO:0000313" key="7">
    <source>
        <dbReference type="EMBL" id="CDR98958.1"/>
    </source>
</evidence>
<keyword evidence="3" id="KW-0804">Transcription</keyword>
<name>A0A0F7RUH5_9BASI</name>
<feature type="region of interest" description="Disordered" evidence="5">
    <location>
        <begin position="329"/>
        <end position="351"/>
    </location>
</feature>
<keyword evidence="9" id="KW-1185">Reference proteome</keyword>
<dbReference type="Pfam" id="PF00010">
    <property type="entry name" value="HLH"/>
    <property type="match status" value="1"/>
</dbReference>
<evidence type="ECO:0000313" key="8">
    <source>
        <dbReference type="EMBL" id="CDU26089.1"/>
    </source>
</evidence>
<feature type="region of interest" description="Disordered" evidence="5">
    <location>
        <begin position="1"/>
        <end position="43"/>
    </location>
</feature>
<reference evidence="8" key="2">
    <citation type="submission" date="2014-06" db="EMBL/GenBank/DDBJ databases">
        <authorList>
            <person name="Ju J."/>
            <person name="Zhang J."/>
        </authorList>
    </citation>
    <scope>NUCLEOTIDE SEQUENCE</scope>
    <source>
        <strain evidence="8">SscI8</strain>
    </source>
</reference>
<dbReference type="AlphaFoldDB" id="A0A0F7RUH5"/>
<dbReference type="EMBL" id="CCFA01000553">
    <property type="protein sequence ID" value="CDR98958.1"/>
    <property type="molecule type" value="Genomic_DNA"/>
</dbReference>
<dbReference type="GO" id="GO:0046983">
    <property type="term" value="F:protein dimerization activity"/>
    <property type="evidence" value="ECO:0007669"/>
    <property type="project" value="InterPro"/>
</dbReference>
<feature type="domain" description="BHLH" evidence="6">
    <location>
        <begin position="42"/>
        <end position="148"/>
    </location>
</feature>
<dbReference type="EMBL" id="LK056692">
    <property type="protein sequence ID" value="CDU26089.1"/>
    <property type="molecule type" value="Genomic_DNA"/>
</dbReference>
<evidence type="ECO:0000256" key="3">
    <source>
        <dbReference type="ARBA" id="ARBA00023163"/>
    </source>
</evidence>
<feature type="region of interest" description="Disordered" evidence="5">
    <location>
        <begin position="184"/>
        <end position="229"/>
    </location>
</feature>
<accession>A0A0F7RUH5</accession>
<dbReference type="Proteomes" id="UP000242770">
    <property type="component" value="Unassembled WGS sequence"/>
</dbReference>
<feature type="region of interest" description="Disordered" evidence="5">
    <location>
        <begin position="88"/>
        <end position="121"/>
    </location>
</feature>
<feature type="compositionally biased region" description="Basic residues" evidence="5">
    <location>
        <begin position="34"/>
        <end position="43"/>
    </location>
</feature>
<evidence type="ECO:0000259" key="6">
    <source>
        <dbReference type="PROSITE" id="PS50888"/>
    </source>
</evidence>